<dbReference type="Proteomes" id="UP000077405">
    <property type="component" value="Chromosome"/>
</dbReference>
<feature type="domain" description="RES" evidence="1">
    <location>
        <begin position="26"/>
        <end position="165"/>
    </location>
</feature>
<accession>A0A160JCW5</accession>
<evidence type="ECO:0000313" key="3">
    <source>
        <dbReference type="Proteomes" id="UP000077405"/>
    </source>
</evidence>
<dbReference type="SMART" id="SM00953">
    <property type="entry name" value="RES"/>
    <property type="match status" value="1"/>
</dbReference>
<gene>
    <name evidence="2" type="ORF">A6A40_00445</name>
</gene>
<dbReference type="KEGG" id="ahu:A6A40_00445"/>
<evidence type="ECO:0000313" key="2">
    <source>
        <dbReference type="EMBL" id="ANC90503.2"/>
    </source>
</evidence>
<sequence length="182" mass="19697">MIHDPNLLEGLSARPTECFSGSTFRATRAGLHPLAPSTNGGRWAPAGGPVVLYTSLEREGALAEITYHWSRFIPRPSKPAKLHRLTVTAGKTLRLIRTTLEDLSVPTEGYDGSAYDRTQAIGAAAAFLGCDGILVPSARWHCDNLILFTDNHGHDPGNSLDVIETETIDWLAWASDKGLLPP</sequence>
<proteinExistence type="predicted"/>
<organism evidence="2 3">
    <name type="scientific">Azospirillum humicireducens</name>
    <dbReference type="NCBI Taxonomy" id="1226968"/>
    <lineage>
        <taxon>Bacteria</taxon>
        <taxon>Pseudomonadati</taxon>
        <taxon>Pseudomonadota</taxon>
        <taxon>Alphaproteobacteria</taxon>
        <taxon>Rhodospirillales</taxon>
        <taxon>Azospirillaceae</taxon>
        <taxon>Azospirillum</taxon>
    </lineage>
</organism>
<dbReference type="OrthoDB" id="7360548at2"/>
<evidence type="ECO:0000259" key="1">
    <source>
        <dbReference type="SMART" id="SM00953"/>
    </source>
</evidence>
<protein>
    <submittedName>
        <fullName evidence="2">RES domain-containing protein</fullName>
    </submittedName>
</protein>
<dbReference type="AlphaFoldDB" id="A0A160JCW5"/>
<dbReference type="InterPro" id="IPR014914">
    <property type="entry name" value="RES_dom"/>
</dbReference>
<dbReference type="EMBL" id="CP015285">
    <property type="protein sequence ID" value="ANC90503.2"/>
    <property type="molecule type" value="Genomic_DNA"/>
</dbReference>
<keyword evidence="3" id="KW-1185">Reference proteome</keyword>
<name>A0A160JCW5_9PROT</name>
<dbReference type="Pfam" id="PF08808">
    <property type="entry name" value="RES"/>
    <property type="match status" value="1"/>
</dbReference>
<reference evidence="2 3" key="1">
    <citation type="journal article" date="2013" name="Int. J. Syst. Evol. Microbiol.">
        <title>Azospirillum humicireducens sp. nov., a nitrogen-fixing bacterium isolated from a microbial fuel cell.</title>
        <authorList>
            <person name="Zhou S."/>
            <person name="Han L."/>
            <person name="Wang Y."/>
            <person name="Yang G."/>
            <person name="Zhuang L."/>
            <person name="Hu P."/>
        </authorList>
    </citation>
    <scope>NUCLEOTIDE SEQUENCE [LARGE SCALE GENOMIC DNA]</scope>
    <source>
        <strain evidence="2 3">SgZ-5</strain>
    </source>
</reference>